<sequence>MLLLPDVQLGRHEGRKLNENLKSMHDTKNIPLVLISMRSKLSLMNGYGCKPDDFIKKTFEVNELVKRITIQTENQISKKEA</sequence>
<protein>
    <recommendedName>
        <fullName evidence="3">Response regulatory domain-containing protein</fullName>
    </recommendedName>
</protein>
<dbReference type="EMBL" id="BMDJ01000013">
    <property type="protein sequence ID" value="GGI28922.1"/>
    <property type="molecule type" value="Genomic_DNA"/>
</dbReference>
<organism evidence="1 2">
    <name type="scientific">Pedobacter mendelii</name>
    <dbReference type="NCBI Taxonomy" id="1908240"/>
    <lineage>
        <taxon>Bacteria</taxon>
        <taxon>Pseudomonadati</taxon>
        <taxon>Bacteroidota</taxon>
        <taxon>Sphingobacteriia</taxon>
        <taxon>Sphingobacteriales</taxon>
        <taxon>Sphingobacteriaceae</taxon>
        <taxon>Pedobacter</taxon>
    </lineage>
</organism>
<comment type="caution">
    <text evidence="1">The sequence shown here is derived from an EMBL/GenBank/DDBJ whole genome shotgun (WGS) entry which is preliminary data.</text>
</comment>
<gene>
    <name evidence="1" type="ORF">GCM10008119_35060</name>
</gene>
<proteinExistence type="predicted"/>
<dbReference type="InterPro" id="IPR011006">
    <property type="entry name" value="CheY-like_superfamily"/>
</dbReference>
<evidence type="ECO:0000313" key="2">
    <source>
        <dbReference type="Proteomes" id="UP000645390"/>
    </source>
</evidence>
<evidence type="ECO:0000313" key="1">
    <source>
        <dbReference type="EMBL" id="GGI28922.1"/>
    </source>
</evidence>
<name>A0ABQ2BL98_9SPHI</name>
<keyword evidence="2" id="KW-1185">Reference proteome</keyword>
<dbReference type="Proteomes" id="UP000645390">
    <property type="component" value="Unassembled WGS sequence"/>
</dbReference>
<evidence type="ECO:0008006" key="3">
    <source>
        <dbReference type="Google" id="ProtNLM"/>
    </source>
</evidence>
<dbReference type="RefSeq" id="WP_188416965.1">
    <property type="nucleotide sequence ID" value="NZ_BMDJ01000013.1"/>
</dbReference>
<accession>A0ABQ2BL98</accession>
<dbReference type="Gene3D" id="3.40.50.2300">
    <property type="match status" value="1"/>
</dbReference>
<dbReference type="SUPFAM" id="SSF52172">
    <property type="entry name" value="CheY-like"/>
    <property type="match status" value="1"/>
</dbReference>
<reference evidence="2" key="1">
    <citation type="journal article" date="2019" name="Int. J. Syst. Evol. Microbiol.">
        <title>The Global Catalogue of Microorganisms (GCM) 10K type strain sequencing project: providing services to taxonomists for standard genome sequencing and annotation.</title>
        <authorList>
            <consortium name="The Broad Institute Genomics Platform"/>
            <consortium name="The Broad Institute Genome Sequencing Center for Infectious Disease"/>
            <person name="Wu L."/>
            <person name="Ma J."/>
        </authorList>
    </citation>
    <scope>NUCLEOTIDE SEQUENCE [LARGE SCALE GENOMIC DNA]</scope>
    <source>
        <strain evidence="2">CCM 8939</strain>
    </source>
</reference>